<dbReference type="AlphaFoldDB" id="I4EER7"/>
<protein>
    <submittedName>
        <fullName evidence="2">Membrane protein-like protein</fullName>
    </submittedName>
</protein>
<evidence type="ECO:0000313" key="3">
    <source>
        <dbReference type="Proteomes" id="UP000004221"/>
    </source>
</evidence>
<comment type="caution">
    <text evidence="2">The sequence shown here is derived from an EMBL/GenBank/DDBJ whole genome shotgun (WGS) entry which is preliminary data.</text>
</comment>
<keyword evidence="1" id="KW-0472">Membrane</keyword>
<dbReference type="RefSeq" id="WP_008476066.1">
    <property type="nucleotide sequence ID" value="NZ_CAGS01000112.1"/>
</dbReference>
<feature type="transmembrane region" description="Helical" evidence="1">
    <location>
        <begin position="116"/>
        <end position="134"/>
    </location>
</feature>
<sequence>MAQTAAILPGEEGQTATTASRLKRRIARHWLLFVNSVSATFAILSLLAPYLAAHGENAIARWIYYAFSLICHQRIDRSFALFHEKMADCERCAAIYAGVFLFGLLYAALRTRIRQLPFWIFMLLTVPIALDGFTQEFGLRESNWELRVVTGALFALGFTWLIFPRMEVGFARLRAELERRHHPASTGQAPSR</sequence>
<dbReference type="OrthoDB" id="152099at2"/>
<dbReference type="EMBL" id="CAGS01000112">
    <property type="protein sequence ID" value="CCF83179.1"/>
    <property type="molecule type" value="Genomic_DNA"/>
</dbReference>
<evidence type="ECO:0000313" key="2">
    <source>
        <dbReference type="EMBL" id="CCF83179.1"/>
    </source>
</evidence>
<dbReference type="Proteomes" id="UP000004221">
    <property type="component" value="Unassembled WGS sequence"/>
</dbReference>
<feature type="transmembrane region" description="Helical" evidence="1">
    <location>
        <begin position="30"/>
        <end position="52"/>
    </location>
</feature>
<keyword evidence="1" id="KW-1133">Transmembrane helix</keyword>
<dbReference type="InterPro" id="IPR019206">
    <property type="entry name" value="DUF2085_TM"/>
</dbReference>
<evidence type="ECO:0000256" key="1">
    <source>
        <dbReference type="SAM" id="Phobius"/>
    </source>
</evidence>
<keyword evidence="3" id="KW-1185">Reference proteome</keyword>
<keyword evidence="1" id="KW-0812">Transmembrane</keyword>
<gene>
    <name evidence="2" type="ORF">NITHO_20008</name>
</gene>
<proteinExistence type="predicted"/>
<feature type="transmembrane region" description="Helical" evidence="1">
    <location>
        <begin position="146"/>
        <end position="163"/>
    </location>
</feature>
<accession>I4EER7</accession>
<organism evidence="2 3">
    <name type="scientific">Nitrolancea hollandica Lb</name>
    <dbReference type="NCBI Taxonomy" id="1129897"/>
    <lineage>
        <taxon>Bacteria</taxon>
        <taxon>Pseudomonadati</taxon>
        <taxon>Thermomicrobiota</taxon>
        <taxon>Thermomicrobia</taxon>
        <taxon>Sphaerobacterales</taxon>
        <taxon>Sphaerobacterineae</taxon>
        <taxon>Sphaerobacteraceae</taxon>
        <taxon>Nitrolancea</taxon>
    </lineage>
</organism>
<dbReference type="Pfam" id="PF09858">
    <property type="entry name" value="DUF2085"/>
    <property type="match status" value="1"/>
</dbReference>
<feature type="transmembrane region" description="Helical" evidence="1">
    <location>
        <begin position="93"/>
        <end position="109"/>
    </location>
</feature>
<name>I4EER7_9BACT</name>
<reference evidence="2 3" key="1">
    <citation type="journal article" date="2012" name="ISME J.">
        <title>Nitrification expanded: discovery, physiology and genomics of a nitrite-oxidizing bacterium from the phylum Chloroflexi.</title>
        <authorList>
            <person name="Sorokin D.Y."/>
            <person name="Lucker S."/>
            <person name="Vejmelkova D."/>
            <person name="Kostrikina N.A."/>
            <person name="Kleerebezem R."/>
            <person name="Rijpstra W.I."/>
            <person name="Damste J.S."/>
            <person name="Le Paslier D."/>
            <person name="Muyzer G."/>
            <person name="Wagner M."/>
            <person name="van Loosdrecht M.C."/>
            <person name="Daims H."/>
        </authorList>
    </citation>
    <scope>NUCLEOTIDE SEQUENCE [LARGE SCALE GENOMIC DNA]</scope>
    <source>
        <strain evidence="3">none</strain>
    </source>
</reference>